<dbReference type="GO" id="GO:0015744">
    <property type="term" value="P:succinate transport"/>
    <property type="evidence" value="ECO:0007669"/>
    <property type="project" value="TreeGrafter"/>
</dbReference>
<evidence type="ECO:0000256" key="8">
    <source>
        <dbReference type="SAM" id="Phobius"/>
    </source>
</evidence>
<dbReference type="AlphaFoldDB" id="A0A926IN83"/>
<evidence type="ECO:0000256" key="2">
    <source>
        <dbReference type="ARBA" id="ARBA00022475"/>
    </source>
</evidence>
<dbReference type="Proteomes" id="UP000601522">
    <property type="component" value="Unassembled WGS sequence"/>
</dbReference>
<dbReference type="EMBL" id="JACRTK010000002">
    <property type="protein sequence ID" value="MBC8590428.1"/>
    <property type="molecule type" value="Genomic_DNA"/>
</dbReference>
<evidence type="ECO:0000256" key="4">
    <source>
        <dbReference type="ARBA" id="ARBA00022692"/>
    </source>
</evidence>
<evidence type="ECO:0000259" key="9">
    <source>
        <dbReference type="Pfam" id="PF12821"/>
    </source>
</evidence>
<evidence type="ECO:0000313" key="10">
    <source>
        <dbReference type="EMBL" id="MBC8590428.1"/>
    </source>
</evidence>
<protein>
    <submittedName>
        <fullName evidence="10">Threonine/serine exporter family protein</fullName>
    </submittedName>
</protein>
<name>A0A926IN83_9FIRM</name>
<dbReference type="RefSeq" id="WP_249323272.1">
    <property type="nucleotide sequence ID" value="NZ_JACRTK010000002.1"/>
</dbReference>
<feature type="transmembrane region" description="Helical" evidence="8">
    <location>
        <begin position="7"/>
        <end position="29"/>
    </location>
</feature>
<evidence type="ECO:0000256" key="6">
    <source>
        <dbReference type="ARBA" id="ARBA00023136"/>
    </source>
</evidence>
<feature type="transmembrane region" description="Helical" evidence="8">
    <location>
        <begin position="117"/>
        <end position="135"/>
    </location>
</feature>
<comment type="similarity">
    <text evidence="7">Belongs to the ThrE exporter (TC 2.A.79) family.</text>
</comment>
<dbReference type="InterPro" id="IPR024528">
    <property type="entry name" value="ThrE_2"/>
</dbReference>
<sequence length="145" mass="15676">MDIILQFIYSFFATSGFSIYFSAPLNSIIPSGISGAISWSIYYYIIHTYNSKIIAIFLGSFIVGVLGEVLAIKYKKPATVFIIPGIVPLVPGAGMYYTMLALVENDFIKAASFGTETLFAAAAIAIGIIISTSFSRSIRSFKKAA</sequence>
<keyword evidence="3" id="KW-0997">Cell inner membrane</keyword>
<evidence type="ECO:0000313" key="11">
    <source>
        <dbReference type="Proteomes" id="UP000601522"/>
    </source>
</evidence>
<feature type="domain" description="Threonine/Serine exporter ThrE" evidence="9">
    <location>
        <begin position="6"/>
        <end position="133"/>
    </location>
</feature>
<keyword evidence="11" id="KW-1185">Reference proteome</keyword>
<evidence type="ECO:0000256" key="1">
    <source>
        <dbReference type="ARBA" id="ARBA00004651"/>
    </source>
</evidence>
<accession>A0A926IN83</accession>
<feature type="transmembrane region" description="Helical" evidence="8">
    <location>
        <begin position="78"/>
        <end position="97"/>
    </location>
</feature>
<comment type="subcellular location">
    <subcellularLocation>
        <location evidence="1">Cell membrane</location>
        <topology evidence="1">Multi-pass membrane protein</topology>
    </subcellularLocation>
</comment>
<evidence type="ECO:0000256" key="7">
    <source>
        <dbReference type="ARBA" id="ARBA00034125"/>
    </source>
</evidence>
<dbReference type="PANTHER" id="PTHR34390">
    <property type="entry name" value="UPF0442 PROTEIN YJJB-RELATED"/>
    <property type="match status" value="1"/>
</dbReference>
<dbReference type="InterPro" id="IPR050539">
    <property type="entry name" value="ThrE_Dicarb/AminoAcid_Exp"/>
</dbReference>
<keyword evidence="6 8" id="KW-0472">Membrane</keyword>
<evidence type="ECO:0000256" key="3">
    <source>
        <dbReference type="ARBA" id="ARBA00022519"/>
    </source>
</evidence>
<dbReference type="PANTHER" id="PTHR34390:SF1">
    <property type="entry name" value="SUCCINATE TRANSPORTER SUBUNIT YJJB-RELATED"/>
    <property type="match status" value="1"/>
</dbReference>
<organism evidence="10 11">
    <name type="scientific">Wansuia hejianensis</name>
    <dbReference type="NCBI Taxonomy" id="2763667"/>
    <lineage>
        <taxon>Bacteria</taxon>
        <taxon>Bacillati</taxon>
        <taxon>Bacillota</taxon>
        <taxon>Clostridia</taxon>
        <taxon>Lachnospirales</taxon>
        <taxon>Lachnospiraceae</taxon>
        <taxon>Wansuia</taxon>
    </lineage>
</organism>
<keyword evidence="4 8" id="KW-0812">Transmembrane</keyword>
<feature type="transmembrane region" description="Helical" evidence="8">
    <location>
        <begin position="41"/>
        <end position="66"/>
    </location>
</feature>
<gene>
    <name evidence="10" type="ORF">H8689_04710</name>
</gene>
<reference evidence="10 11" key="1">
    <citation type="submission" date="2020-08" db="EMBL/GenBank/DDBJ databases">
        <title>Genome public.</title>
        <authorList>
            <person name="Liu C."/>
            <person name="Sun Q."/>
        </authorList>
    </citation>
    <scope>NUCLEOTIDE SEQUENCE [LARGE SCALE GENOMIC DNA]</scope>
    <source>
        <strain evidence="10 11">NSJ-26</strain>
    </source>
</reference>
<evidence type="ECO:0000256" key="5">
    <source>
        <dbReference type="ARBA" id="ARBA00022989"/>
    </source>
</evidence>
<dbReference type="GO" id="GO:0005886">
    <property type="term" value="C:plasma membrane"/>
    <property type="evidence" value="ECO:0007669"/>
    <property type="project" value="UniProtKB-SubCell"/>
</dbReference>
<dbReference type="Pfam" id="PF12821">
    <property type="entry name" value="ThrE_2"/>
    <property type="match status" value="1"/>
</dbReference>
<keyword evidence="2" id="KW-1003">Cell membrane</keyword>
<comment type="caution">
    <text evidence="10">The sequence shown here is derived from an EMBL/GenBank/DDBJ whole genome shotgun (WGS) entry which is preliminary data.</text>
</comment>
<proteinExistence type="inferred from homology"/>
<keyword evidence="5 8" id="KW-1133">Transmembrane helix</keyword>